<dbReference type="InterPro" id="IPR007085">
    <property type="entry name" value="DNA/pantothenate-metab_flavo_C"/>
</dbReference>
<evidence type="ECO:0000256" key="2">
    <source>
        <dbReference type="ARBA" id="ARBA00023239"/>
    </source>
</evidence>
<dbReference type="STRING" id="1618443.UV73_C0012G0084"/>
<evidence type="ECO:0000259" key="5">
    <source>
        <dbReference type="Pfam" id="PF02441"/>
    </source>
</evidence>
<comment type="catalytic activity">
    <reaction evidence="3 4">
        <text>(R)-4'-phosphopantothenate + L-cysteine + CTP = N-[(R)-4-phosphopantothenoyl]-L-cysteine + CMP + diphosphate + H(+)</text>
        <dbReference type="Rhea" id="RHEA:19397"/>
        <dbReference type="ChEBI" id="CHEBI:10986"/>
        <dbReference type="ChEBI" id="CHEBI:15378"/>
        <dbReference type="ChEBI" id="CHEBI:33019"/>
        <dbReference type="ChEBI" id="CHEBI:35235"/>
        <dbReference type="ChEBI" id="CHEBI:37563"/>
        <dbReference type="ChEBI" id="CHEBI:59458"/>
        <dbReference type="ChEBI" id="CHEBI:60377"/>
        <dbReference type="EC" id="6.3.2.5"/>
    </reaction>
</comment>
<reference evidence="7 8" key="1">
    <citation type="journal article" date="2015" name="Nature">
        <title>rRNA introns, odd ribosomes, and small enigmatic genomes across a large radiation of phyla.</title>
        <authorList>
            <person name="Brown C.T."/>
            <person name="Hug L.A."/>
            <person name="Thomas B.C."/>
            <person name="Sharon I."/>
            <person name="Castelle C.J."/>
            <person name="Singh A."/>
            <person name="Wilkins M.J."/>
            <person name="Williams K.H."/>
            <person name="Banfield J.F."/>
        </authorList>
    </citation>
    <scope>NUCLEOTIDE SEQUENCE [LARGE SCALE GENOMIC DNA]</scope>
</reference>
<dbReference type="EC" id="4.1.1.36" evidence="3"/>
<protein>
    <recommendedName>
        <fullName evidence="3">Coenzyme A biosynthesis bifunctional protein CoaBC</fullName>
    </recommendedName>
    <alternativeName>
        <fullName evidence="3">DNA/pantothenate metabolism flavoprotein</fullName>
    </alternativeName>
    <alternativeName>
        <fullName evidence="3">Phosphopantothenoylcysteine synthetase/decarboxylase</fullName>
        <shortName evidence="3">PPCS-PPCDC</shortName>
    </alternativeName>
    <domain>
        <recommendedName>
            <fullName evidence="3">Phosphopantothenoylcysteine decarboxylase</fullName>
            <shortName evidence="3">PPC decarboxylase</shortName>
            <shortName evidence="3">PPC-DC</shortName>
            <ecNumber evidence="3">4.1.1.36</ecNumber>
        </recommendedName>
        <alternativeName>
            <fullName evidence="3">CoaC</fullName>
        </alternativeName>
    </domain>
    <domain>
        <recommendedName>
            <fullName evidence="3">Phosphopantothenate--cysteine ligase</fullName>
            <ecNumber evidence="3">6.3.2.5</ecNumber>
        </recommendedName>
        <alternativeName>
            <fullName evidence="3">CoaB</fullName>
        </alternativeName>
        <alternativeName>
            <fullName evidence="3">Phosphopantothenoylcysteine synthetase</fullName>
            <shortName evidence="3">PPC synthetase</shortName>
            <shortName evidence="3">PPC-S</shortName>
        </alternativeName>
    </domain>
</protein>
<name>A0A0G1FM12_9BACT</name>
<feature type="binding site" evidence="3">
    <location>
        <position position="326"/>
    </location>
    <ligand>
        <name>CTP</name>
        <dbReference type="ChEBI" id="CHEBI:37563"/>
    </ligand>
</feature>
<comment type="similarity">
    <text evidence="3 4">In the N-terminal section; belongs to the HFCD (homo-oligomeric flavin containing Cys decarboxylase) superfamily.</text>
</comment>
<evidence type="ECO:0000256" key="1">
    <source>
        <dbReference type="ARBA" id="ARBA00022793"/>
    </source>
</evidence>
<dbReference type="GO" id="GO:0015941">
    <property type="term" value="P:pantothenate catabolic process"/>
    <property type="evidence" value="ECO:0007669"/>
    <property type="project" value="InterPro"/>
</dbReference>
<dbReference type="SUPFAM" id="SSF52507">
    <property type="entry name" value="Homo-oligomeric flavin-containing Cys decarboxylases, HFCD"/>
    <property type="match status" value="1"/>
</dbReference>
<dbReference type="GO" id="GO:0010181">
    <property type="term" value="F:FMN binding"/>
    <property type="evidence" value="ECO:0007669"/>
    <property type="project" value="UniProtKB-UniRule"/>
</dbReference>
<feature type="region of interest" description="Phosphopantothenate--cysteine ligase" evidence="3">
    <location>
        <begin position="196"/>
        <end position="414"/>
    </location>
</feature>
<dbReference type="Gene3D" id="3.40.50.1950">
    <property type="entry name" value="Flavin prenyltransferase-like"/>
    <property type="match status" value="1"/>
</dbReference>
<comment type="similarity">
    <text evidence="3 4">In the C-terminal section; belongs to the PPC synthetase family.</text>
</comment>
<dbReference type="GO" id="GO:0004633">
    <property type="term" value="F:phosphopantothenoylcysteine decarboxylase activity"/>
    <property type="evidence" value="ECO:0007669"/>
    <property type="project" value="UniProtKB-UniRule"/>
</dbReference>
<dbReference type="EC" id="6.3.2.5" evidence="3"/>
<organism evidence="7 8">
    <name type="scientific">Candidatus Gottesmanbacteria bacterium GW2011_GWA2_43_14</name>
    <dbReference type="NCBI Taxonomy" id="1618443"/>
    <lineage>
        <taxon>Bacteria</taxon>
        <taxon>Candidatus Gottesmaniibacteriota</taxon>
    </lineage>
</organism>
<keyword evidence="3 4" id="KW-0285">Flavoprotein</keyword>
<comment type="function">
    <text evidence="4">Catalyzes two steps in the biosynthesis of coenzyme A. In the first step cysteine is conjugated to 4'-phosphopantothenate to form 4-phosphopantothenoylcysteine, in the latter compound is decarboxylated to form 4'-phosphopantotheine.</text>
</comment>
<dbReference type="SUPFAM" id="SSF102645">
    <property type="entry name" value="CoaB-like"/>
    <property type="match status" value="1"/>
</dbReference>
<dbReference type="InterPro" id="IPR036551">
    <property type="entry name" value="Flavin_trans-like"/>
</dbReference>
<keyword evidence="3" id="KW-0479">Metal-binding</keyword>
<comment type="caution">
    <text evidence="3">Lacks conserved residue(s) required for the propagation of feature annotation.</text>
</comment>
<comment type="cofactor">
    <cofactor evidence="3">
        <name>Mg(2+)</name>
        <dbReference type="ChEBI" id="CHEBI:18420"/>
    </cofactor>
</comment>
<evidence type="ECO:0000313" key="8">
    <source>
        <dbReference type="Proteomes" id="UP000034894"/>
    </source>
</evidence>
<dbReference type="GO" id="GO:0071513">
    <property type="term" value="C:phosphopantothenoylcysteine decarboxylase complex"/>
    <property type="evidence" value="ECO:0007669"/>
    <property type="project" value="TreeGrafter"/>
</dbReference>
<gene>
    <name evidence="3 7" type="primary">coaBC</name>
    <name evidence="7" type="ORF">UV73_C0012G0084</name>
</gene>
<comment type="function">
    <text evidence="3">Catalyzes two sequential steps in the biosynthesis of coenzyme A. In the first step cysteine is conjugated to 4'-phosphopantothenate to form 4-phosphopantothenoylcysteine. In the second step the latter compound is decarboxylated to form 4'-phosphopantotheine.</text>
</comment>
<dbReference type="InterPro" id="IPR005252">
    <property type="entry name" value="CoaBC"/>
</dbReference>
<evidence type="ECO:0000256" key="4">
    <source>
        <dbReference type="RuleBase" id="RU364078"/>
    </source>
</evidence>
<dbReference type="GO" id="GO:0046872">
    <property type="term" value="F:metal ion binding"/>
    <property type="evidence" value="ECO:0007669"/>
    <property type="project" value="UniProtKB-KW"/>
</dbReference>
<comment type="cofactor">
    <cofactor evidence="3">
        <name>FMN</name>
        <dbReference type="ChEBI" id="CHEBI:58210"/>
    </cofactor>
    <text evidence="3">Binds 1 FMN per subunit.</text>
</comment>
<evidence type="ECO:0000256" key="3">
    <source>
        <dbReference type="HAMAP-Rule" id="MF_02225"/>
    </source>
</evidence>
<proteinExistence type="inferred from homology"/>
<comment type="pathway">
    <text evidence="3 4">Cofactor biosynthesis; coenzyme A biosynthesis; CoA from (R)-pantothenate: step 2/5.</text>
</comment>
<dbReference type="Proteomes" id="UP000034894">
    <property type="component" value="Unassembled WGS sequence"/>
</dbReference>
<dbReference type="NCBIfam" id="TIGR00521">
    <property type="entry name" value="coaBC_dfp"/>
    <property type="match status" value="1"/>
</dbReference>
<dbReference type="AlphaFoldDB" id="A0A0G1FM12"/>
<dbReference type="PANTHER" id="PTHR14359">
    <property type="entry name" value="HOMO-OLIGOMERIC FLAVIN CONTAINING CYS DECARBOXYLASE FAMILY"/>
    <property type="match status" value="1"/>
</dbReference>
<dbReference type="GO" id="GO:0004632">
    <property type="term" value="F:phosphopantothenate--cysteine ligase activity"/>
    <property type="evidence" value="ECO:0007669"/>
    <property type="project" value="UniProtKB-UniRule"/>
</dbReference>
<dbReference type="EMBL" id="LCFP01000012">
    <property type="protein sequence ID" value="KKS96056.1"/>
    <property type="molecule type" value="Genomic_DNA"/>
</dbReference>
<dbReference type="PANTHER" id="PTHR14359:SF6">
    <property type="entry name" value="PHOSPHOPANTOTHENOYLCYSTEINE DECARBOXYLASE"/>
    <property type="match status" value="1"/>
</dbReference>
<feature type="binding site" evidence="3">
    <location>
        <position position="293"/>
    </location>
    <ligand>
        <name>CTP</name>
        <dbReference type="ChEBI" id="CHEBI:37563"/>
    </ligand>
</feature>
<keyword evidence="3" id="KW-0511">Multifunctional enzyme</keyword>
<dbReference type="Pfam" id="PF02441">
    <property type="entry name" value="Flavoprotein"/>
    <property type="match status" value="1"/>
</dbReference>
<keyword evidence="1 3" id="KW-0210">Decarboxylase</keyword>
<feature type="domain" description="Flavoprotein" evidence="5">
    <location>
        <begin position="5"/>
        <end position="181"/>
    </location>
</feature>
<keyword evidence="3 4" id="KW-0288">FMN</keyword>
<feature type="binding site" evidence="3">
    <location>
        <position position="283"/>
    </location>
    <ligand>
        <name>CTP</name>
        <dbReference type="ChEBI" id="CHEBI:37563"/>
    </ligand>
</feature>
<dbReference type="InterPro" id="IPR035929">
    <property type="entry name" value="CoaB-like_sf"/>
</dbReference>
<feature type="domain" description="DNA/pantothenate metabolism flavoprotein C-terminal" evidence="6">
    <location>
        <begin position="191"/>
        <end position="399"/>
    </location>
</feature>
<feature type="region of interest" description="Phosphopantothenoylcysteine decarboxylase" evidence="3">
    <location>
        <begin position="1"/>
        <end position="195"/>
    </location>
</feature>
<dbReference type="UniPathway" id="UPA00241">
    <property type="reaction ID" value="UER00353"/>
</dbReference>
<comment type="pathway">
    <text evidence="3 4">Cofactor biosynthesis; coenzyme A biosynthesis; CoA from (R)-pantothenate: step 3/5.</text>
</comment>
<sequence>MKKNTIVIGITSGIAAYKVVSLIRLLKTQGFLVEVVMTDTAVAMFGAEMFEKETGKPVFHKLVGKDFSWRDTVERKEVDHIRLADRADLLLIAPTTANTIAKLAAGIADNFLTTLALAVTCPVAICPSMNVHMWGNPVVQKNLESLKKRGFIVIPPDSGSLACGYTGVGRLKDTEEIAGKIGNIIKRGRRLTGSKILVTAGGTAEYIDSVRILTNKASGRMGLAIAGEAKLRGAEVLLLRSEKSVSDPFVPEKTFTTSSDLKKLLETYTPVYDIIFHSAAVSDFMPEKSFKGKIESSRDFELRFRHTDKLIDTVKKLNPEIKLIGFKAVFGLKETEIAQIADKMFVRSGADFICVNDIKRADIGFEARDNEIWLVTKRRAVVKLEKAPKEEIAAKLLDLCTRKETGNEKKKTVR</sequence>
<keyword evidence="2 3" id="KW-0456">Lyase</keyword>
<dbReference type="InterPro" id="IPR003382">
    <property type="entry name" value="Flavoprotein"/>
</dbReference>
<dbReference type="Pfam" id="PF04127">
    <property type="entry name" value="DFP"/>
    <property type="match status" value="1"/>
</dbReference>
<feature type="active site" description="Proton donor" evidence="3">
    <location>
        <position position="163"/>
    </location>
</feature>
<keyword evidence="3 4" id="KW-0436">Ligase</keyword>
<accession>A0A0G1FM12</accession>
<dbReference type="GO" id="GO:0015937">
    <property type="term" value="P:coenzyme A biosynthetic process"/>
    <property type="evidence" value="ECO:0007669"/>
    <property type="project" value="UniProtKB-UniRule"/>
</dbReference>
<dbReference type="Gene3D" id="3.40.50.10300">
    <property type="entry name" value="CoaB-like"/>
    <property type="match status" value="1"/>
</dbReference>
<keyword evidence="3" id="KW-0460">Magnesium</keyword>
<evidence type="ECO:0000259" key="6">
    <source>
        <dbReference type="Pfam" id="PF04127"/>
    </source>
</evidence>
<evidence type="ECO:0000313" key="7">
    <source>
        <dbReference type="EMBL" id="KKS96056.1"/>
    </source>
</evidence>
<dbReference type="HAMAP" id="MF_02225">
    <property type="entry name" value="CoaBC"/>
    <property type="match status" value="1"/>
</dbReference>
<comment type="catalytic activity">
    <reaction evidence="3 4">
        <text>N-[(R)-4-phosphopantothenoyl]-L-cysteine + H(+) = (R)-4'-phosphopantetheine + CO2</text>
        <dbReference type="Rhea" id="RHEA:16793"/>
        <dbReference type="ChEBI" id="CHEBI:15378"/>
        <dbReference type="ChEBI" id="CHEBI:16526"/>
        <dbReference type="ChEBI" id="CHEBI:59458"/>
        <dbReference type="ChEBI" id="CHEBI:61723"/>
        <dbReference type="EC" id="4.1.1.36"/>
    </reaction>
</comment>
<comment type="caution">
    <text evidence="7">The sequence shown here is derived from an EMBL/GenBank/DDBJ whole genome shotgun (WGS) entry which is preliminary data.</text>
</comment>